<feature type="compositionally biased region" description="Polar residues" evidence="6">
    <location>
        <begin position="43"/>
        <end position="62"/>
    </location>
</feature>
<sequence length="343" mass="39355">MKSPSRMTRQSLARRVEMSLECQFRSAYTSSTTATNSILRTRAQASTPRTFTPSRRPFTQTPHRFRNAADDPNFTSILDNPPELVRSGRRRHGPGLIILALIPATALVLGTWQVQRLGWKTDLIARFEDRLIQPPLPLPPRVDPAAIHEFDFRRVVARGRFRHDREMLVGPRMRDGEDGFMVVTPLEREADDQGRGTTTVLVNRGWISRKLRRQQDRCEGLPQGEVVVEGLLREPWKKNMFTPDNRPDINEFYFPDVKEMAALGGSQAVWVEQTMEPDLMQAMEYTAKGVPIGRPAEVNLRNNHAQYIFTWYGLAAATSIMFYMVVKKPPTDISRRVRLNKNW</sequence>
<evidence type="ECO:0000256" key="1">
    <source>
        <dbReference type="ARBA" id="ARBA00004370"/>
    </source>
</evidence>
<dbReference type="GO" id="GO:0033617">
    <property type="term" value="P:mitochondrial respiratory chain complex IV assembly"/>
    <property type="evidence" value="ECO:0007669"/>
    <property type="project" value="TreeGrafter"/>
</dbReference>
<evidence type="ECO:0000256" key="3">
    <source>
        <dbReference type="ARBA" id="ARBA00022989"/>
    </source>
</evidence>
<feature type="transmembrane region" description="Helical" evidence="5">
    <location>
        <begin position="96"/>
        <end position="114"/>
    </location>
</feature>
<dbReference type="CDD" id="cd06662">
    <property type="entry name" value="SURF1"/>
    <property type="match status" value="1"/>
</dbReference>
<protein>
    <recommendedName>
        <fullName evidence="5">SURF1-like protein</fullName>
    </recommendedName>
</protein>
<dbReference type="PROSITE" id="PS50895">
    <property type="entry name" value="SURF1"/>
    <property type="match status" value="1"/>
</dbReference>
<dbReference type="AlphaFoldDB" id="A0AAI8YH29"/>
<evidence type="ECO:0000256" key="2">
    <source>
        <dbReference type="ARBA" id="ARBA00022692"/>
    </source>
</evidence>
<feature type="region of interest" description="Disordered" evidence="6">
    <location>
        <begin position="43"/>
        <end position="73"/>
    </location>
</feature>
<comment type="caution">
    <text evidence="7">The sequence shown here is derived from an EMBL/GenBank/DDBJ whole genome shotgun (WGS) entry which is preliminary data.</text>
</comment>
<evidence type="ECO:0000313" key="8">
    <source>
        <dbReference type="Proteomes" id="UP001295740"/>
    </source>
</evidence>
<proteinExistence type="inferred from homology"/>
<dbReference type="PANTHER" id="PTHR23427">
    <property type="entry name" value="SURFEIT LOCUS PROTEIN"/>
    <property type="match status" value="1"/>
</dbReference>
<reference evidence="7" key="1">
    <citation type="submission" date="2023-10" db="EMBL/GenBank/DDBJ databases">
        <authorList>
            <person name="Hackl T."/>
        </authorList>
    </citation>
    <scope>NUCLEOTIDE SEQUENCE</scope>
</reference>
<keyword evidence="8" id="KW-1185">Reference proteome</keyword>
<dbReference type="InterPro" id="IPR002994">
    <property type="entry name" value="Surf1/Shy1"/>
</dbReference>
<dbReference type="Proteomes" id="UP001295740">
    <property type="component" value="Unassembled WGS sequence"/>
</dbReference>
<keyword evidence="5" id="KW-0496">Mitochondrion</keyword>
<name>A0AAI8YH29_9PEZI</name>
<evidence type="ECO:0000313" key="7">
    <source>
        <dbReference type="EMBL" id="CAJ2504514.1"/>
    </source>
</evidence>
<keyword evidence="5" id="KW-0999">Mitochondrion inner membrane</keyword>
<dbReference type="Pfam" id="PF02104">
    <property type="entry name" value="SURF1"/>
    <property type="match status" value="1"/>
</dbReference>
<evidence type="ECO:0000256" key="4">
    <source>
        <dbReference type="ARBA" id="ARBA00023136"/>
    </source>
</evidence>
<comment type="function">
    <text evidence="5">Probably involved in the biogenesis of the COX complex.</text>
</comment>
<evidence type="ECO:0000256" key="5">
    <source>
        <dbReference type="RuleBase" id="RU363076"/>
    </source>
</evidence>
<comment type="subcellular location">
    <subcellularLocation>
        <location evidence="1">Membrane</location>
    </subcellularLocation>
    <subcellularLocation>
        <location evidence="5">Mitochondrion inner membrane</location>
        <topology evidence="5">Multi-pass membrane protein</topology>
    </subcellularLocation>
</comment>
<keyword evidence="3 5" id="KW-1133">Transmembrane helix</keyword>
<dbReference type="PANTHER" id="PTHR23427:SF2">
    <property type="entry name" value="SURFEIT LOCUS PROTEIN 1"/>
    <property type="match status" value="1"/>
</dbReference>
<keyword evidence="4 5" id="KW-0472">Membrane</keyword>
<accession>A0AAI8YH29</accession>
<feature type="transmembrane region" description="Helical" evidence="5">
    <location>
        <begin position="307"/>
        <end position="326"/>
    </location>
</feature>
<dbReference type="InterPro" id="IPR045214">
    <property type="entry name" value="Surf1/Surf4"/>
</dbReference>
<keyword evidence="2 5" id="KW-0812">Transmembrane</keyword>
<gene>
    <name evidence="7" type="ORF">KHLLAP_LOCUS4982</name>
</gene>
<dbReference type="GO" id="GO:0005743">
    <property type="term" value="C:mitochondrial inner membrane"/>
    <property type="evidence" value="ECO:0007669"/>
    <property type="project" value="UniProtKB-SubCell"/>
</dbReference>
<comment type="similarity">
    <text evidence="5">Belongs to the SURF1 family.</text>
</comment>
<organism evidence="7 8">
    <name type="scientific">Anthostomella pinea</name>
    <dbReference type="NCBI Taxonomy" id="933095"/>
    <lineage>
        <taxon>Eukaryota</taxon>
        <taxon>Fungi</taxon>
        <taxon>Dikarya</taxon>
        <taxon>Ascomycota</taxon>
        <taxon>Pezizomycotina</taxon>
        <taxon>Sordariomycetes</taxon>
        <taxon>Xylariomycetidae</taxon>
        <taxon>Xylariales</taxon>
        <taxon>Xylariaceae</taxon>
        <taxon>Anthostomella</taxon>
    </lineage>
</organism>
<evidence type="ECO:0000256" key="6">
    <source>
        <dbReference type="SAM" id="MobiDB-lite"/>
    </source>
</evidence>
<dbReference type="EMBL" id="CAUWAG010000006">
    <property type="protein sequence ID" value="CAJ2504514.1"/>
    <property type="molecule type" value="Genomic_DNA"/>
</dbReference>